<protein>
    <recommendedName>
        <fullName evidence="3">CCHC-type domain-containing protein</fullName>
    </recommendedName>
</protein>
<keyword evidence="1" id="KW-0863">Zinc-finger</keyword>
<feature type="compositionally biased region" description="Basic and acidic residues" evidence="2">
    <location>
        <begin position="599"/>
        <end position="609"/>
    </location>
</feature>
<dbReference type="InterPro" id="IPR001878">
    <property type="entry name" value="Znf_CCHC"/>
</dbReference>
<dbReference type="AlphaFoldDB" id="A0A8B6GNK7"/>
<dbReference type="InterPro" id="IPR026523">
    <property type="entry name" value="PNMA"/>
</dbReference>
<evidence type="ECO:0000313" key="4">
    <source>
        <dbReference type="EMBL" id="VDI66910.1"/>
    </source>
</evidence>
<feature type="region of interest" description="Disordered" evidence="2">
    <location>
        <begin position="288"/>
        <end position="318"/>
    </location>
</feature>
<keyword evidence="1" id="KW-0862">Zinc</keyword>
<comment type="caution">
    <text evidence="4">The sequence shown here is derived from an EMBL/GenBank/DDBJ whole genome shotgun (WGS) entry which is preliminary data.</text>
</comment>
<dbReference type="Pfam" id="PF14893">
    <property type="entry name" value="PNMA"/>
    <property type="match status" value="1"/>
</dbReference>
<gene>
    <name evidence="4" type="ORF">MGAL_10B034108</name>
</gene>
<evidence type="ECO:0000313" key="5">
    <source>
        <dbReference type="Proteomes" id="UP000596742"/>
    </source>
</evidence>
<name>A0A8B6GNK7_MYTGA</name>
<keyword evidence="5" id="KW-1185">Reference proteome</keyword>
<feature type="region of interest" description="Disordered" evidence="2">
    <location>
        <begin position="504"/>
        <end position="526"/>
    </location>
</feature>
<feature type="compositionally biased region" description="Polar residues" evidence="2">
    <location>
        <begin position="309"/>
        <end position="318"/>
    </location>
</feature>
<keyword evidence="1" id="KW-0479">Metal-binding</keyword>
<feature type="region of interest" description="Disordered" evidence="2">
    <location>
        <begin position="42"/>
        <end position="70"/>
    </location>
</feature>
<dbReference type="GO" id="GO:0008270">
    <property type="term" value="F:zinc ion binding"/>
    <property type="evidence" value="ECO:0007669"/>
    <property type="project" value="UniProtKB-KW"/>
</dbReference>
<feature type="compositionally biased region" description="Low complexity" evidence="2">
    <location>
        <begin position="290"/>
        <end position="302"/>
    </location>
</feature>
<feature type="compositionally biased region" description="Acidic residues" evidence="2">
    <location>
        <begin position="581"/>
        <end position="596"/>
    </location>
</feature>
<dbReference type="PANTHER" id="PTHR23095:SF46">
    <property type="entry name" value="GAG PROTEIN"/>
    <property type="match status" value="1"/>
</dbReference>
<evidence type="ECO:0000259" key="3">
    <source>
        <dbReference type="PROSITE" id="PS50158"/>
    </source>
</evidence>
<dbReference type="Proteomes" id="UP000596742">
    <property type="component" value="Unassembled WGS sequence"/>
</dbReference>
<sequence length="669" mass="75662">MANPEEIAPEDIALLKLLKKEVGEHPVDIAEFMKKCLAYKGEESKPKVKDEPSKHTKYRDPPRISNFSGNNTKGETSYELWRYEVTGLMADKLYDQENINYAVRRSLKGDAGMVAMHLGAKASIPDILHKLDSIYGAVEKKEDLLAQFYRARQDDTETVTKWSCRLENIIGRAVDRGLVQQKERNGMLHSMLWTGLKTELKDISGHKFDTIKDFDELRVVLRQIETDHEERKLSSHKPQPAKATAISDTSIQESQMNKFEGLINQLTTRMDRWETDFRGRGSIRGRGYRNNRGYFNRNQGQYNRGGGHVQQQGYHESSTPQATLTSNYQHQEEKKCFRCGLPGHYKIGCTAILDGKKNLNYKKSMGQDHPLGLCESTTTAFGLHKDTKMPATKYIKGLRDRLSSAYQLASEASKKAQATQKEAYDLRVRGASIQKGDRVLVKIVYFDGRHKLADKWEDIPYVVLDQPNQEIPVFTVIREDGEGKTKKLHRNLLLPVGYIRDQEPVELQTTKQRPTPRPRAKDSEVGFVLTADSESSLAEDSDANADISDEVTSLSGDAQIEETEPTGSASEDAESISSEDTTIDDDDVHQDTDELPPVEIRRSGRERRPPAWFRSGQFETSMAVAGRTSIPEWRQKADYISSLAQTPLFKATGLERDAARTILDIVNHH</sequence>
<evidence type="ECO:0000256" key="2">
    <source>
        <dbReference type="SAM" id="MobiDB-lite"/>
    </source>
</evidence>
<evidence type="ECO:0000256" key="1">
    <source>
        <dbReference type="PROSITE-ProRule" id="PRU00047"/>
    </source>
</evidence>
<feature type="domain" description="CCHC-type" evidence="3">
    <location>
        <begin position="335"/>
        <end position="349"/>
    </location>
</feature>
<dbReference type="EMBL" id="UYJE01008754">
    <property type="protein sequence ID" value="VDI66910.1"/>
    <property type="molecule type" value="Genomic_DNA"/>
</dbReference>
<dbReference type="PANTHER" id="PTHR23095">
    <property type="entry name" value="PARANEOPLASTIC ANTIGEN"/>
    <property type="match status" value="1"/>
</dbReference>
<dbReference type="InterPro" id="IPR048270">
    <property type="entry name" value="PNMA_C"/>
</dbReference>
<feature type="compositionally biased region" description="Basic and acidic residues" evidence="2">
    <location>
        <begin position="42"/>
        <end position="62"/>
    </location>
</feature>
<proteinExistence type="predicted"/>
<reference evidence="4" key="1">
    <citation type="submission" date="2018-11" db="EMBL/GenBank/DDBJ databases">
        <authorList>
            <person name="Alioto T."/>
            <person name="Alioto T."/>
        </authorList>
    </citation>
    <scope>NUCLEOTIDE SEQUENCE</scope>
</reference>
<accession>A0A8B6GNK7</accession>
<dbReference type="GO" id="GO:0003676">
    <property type="term" value="F:nucleic acid binding"/>
    <property type="evidence" value="ECO:0007669"/>
    <property type="project" value="InterPro"/>
</dbReference>
<organism evidence="4 5">
    <name type="scientific">Mytilus galloprovincialis</name>
    <name type="common">Mediterranean mussel</name>
    <dbReference type="NCBI Taxonomy" id="29158"/>
    <lineage>
        <taxon>Eukaryota</taxon>
        <taxon>Metazoa</taxon>
        <taxon>Spiralia</taxon>
        <taxon>Lophotrochozoa</taxon>
        <taxon>Mollusca</taxon>
        <taxon>Bivalvia</taxon>
        <taxon>Autobranchia</taxon>
        <taxon>Pteriomorphia</taxon>
        <taxon>Mytilida</taxon>
        <taxon>Mytiloidea</taxon>
        <taxon>Mytilidae</taxon>
        <taxon>Mytilinae</taxon>
        <taxon>Mytilus</taxon>
    </lineage>
</organism>
<feature type="region of interest" description="Disordered" evidence="2">
    <location>
        <begin position="553"/>
        <end position="609"/>
    </location>
</feature>
<dbReference type="PROSITE" id="PS50158">
    <property type="entry name" value="ZF_CCHC"/>
    <property type="match status" value="1"/>
</dbReference>
<dbReference type="OrthoDB" id="10063881at2759"/>